<dbReference type="GO" id="GO:0008270">
    <property type="term" value="F:zinc ion binding"/>
    <property type="evidence" value="ECO:0007669"/>
    <property type="project" value="UniProtKB-KW"/>
</dbReference>
<comment type="caution">
    <text evidence="5">The sequence shown here is derived from an EMBL/GenBank/DDBJ whole genome shotgun (WGS) entry which is preliminary data.</text>
</comment>
<protein>
    <recommendedName>
        <fullName evidence="4">B30.2/SPRY domain-containing protein</fullName>
    </recommendedName>
</protein>
<evidence type="ECO:0000256" key="2">
    <source>
        <dbReference type="ARBA" id="ARBA00022771"/>
    </source>
</evidence>
<dbReference type="SUPFAM" id="SSF49899">
    <property type="entry name" value="Concanavalin A-like lectins/glucanases"/>
    <property type="match status" value="1"/>
</dbReference>
<evidence type="ECO:0000313" key="5">
    <source>
        <dbReference type="EMBL" id="KAK5624176.1"/>
    </source>
</evidence>
<dbReference type="InterPro" id="IPR013320">
    <property type="entry name" value="ConA-like_dom_sf"/>
</dbReference>
<evidence type="ECO:0000259" key="4">
    <source>
        <dbReference type="PROSITE" id="PS50188"/>
    </source>
</evidence>
<dbReference type="EMBL" id="JAHHUM010000002">
    <property type="protein sequence ID" value="KAK5624176.1"/>
    <property type="molecule type" value="Genomic_DNA"/>
</dbReference>
<dbReference type="PROSITE" id="PS50188">
    <property type="entry name" value="B302_SPRY"/>
    <property type="match status" value="1"/>
</dbReference>
<feature type="domain" description="B30.2/SPRY" evidence="4">
    <location>
        <begin position="1"/>
        <end position="143"/>
    </location>
</feature>
<sequence length="143" mass="15804">MQQEPELLTFQAGAESRGNDALICWECLFVPTVIQGPNLPFNTQLSNSNDCAFEFNNMSWSLSCSDDGRYSFCHDNKSEFISLCSSSAAYHKVGVYVDHPAGTLSFFRASSATPIHLHTLKTEFIQPLYPGFGFWTGSSVAIC</sequence>
<keyword evidence="6" id="KW-1185">Reference proteome</keyword>
<reference evidence="5 6" key="1">
    <citation type="submission" date="2021-06" db="EMBL/GenBank/DDBJ databases">
        <authorList>
            <person name="Palmer J.M."/>
        </authorList>
    </citation>
    <scope>NUCLEOTIDE SEQUENCE [LARGE SCALE GENOMIC DNA]</scope>
    <source>
        <strain evidence="5 6">MEX-2019</strain>
        <tissue evidence="5">Muscle</tissue>
    </source>
</reference>
<keyword evidence="1" id="KW-0479">Metal-binding</keyword>
<evidence type="ECO:0000256" key="3">
    <source>
        <dbReference type="ARBA" id="ARBA00022833"/>
    </source>
</evidence>
<dbReference type="AlphaFoldDB" id="A0AAV9SS66"/>
<dbReference type="Gene3D" id="2.60.120.920">
    <property type="match status" value="1"/>
</dbReference>
<dbReference type="Proteomes" id="UP001311232">
    <property type="component" value="Unassembled WGS sequence"/>
</dbReference>
<keyword evidence="3" id="KW-0862">Zinc</keyword>
<evidence type="ECO:0000313" key="6">
    <source>
        <dbReference type="Proteomes" id="UP001311232"/>
    </source>
</evidence>
<proteinExistence type="predicted"/>
<evidence type="ECO:0000256" key="1">
    <source>
        <dbReference type="ARBA" id="ARBA00022723"/>
    </source>
</evidence>
<name>A0AAV9SS66_9TELE</name>
<dbReference type="InterPro" id="IPR001870">
    <property type="entry name" value="B30.2/SPRY"/>
</dbReference>
<dbReference type="PANTHER" id="PTHR25465:SF5">
    <property type="entry name" value="E3 UBIQUITIN_ISG15 LIGASE TRIM25-RELATED"/>
    <property type="match status" value="1"/>
</dbReference>
<accession>A0AAV9SS66</accession>
<organism evidence="5 6">
    <name type="scientific">Crenichthys baileyi</name>
    <name type="common">White River springfish</name>
    <dbReference type="NCBI Taxonomy" id="28760"/>
    <lineage>
        <taxon>Eukaryota</taxon>
        <taxon>Metazoa</taxon>
        <taxon>Chordata</taxon>
        <taxon>Craniata</taxon>
        <taxon>Vertebrata</taxon>
        <taxon>Euteleostomi</taxon>
        <taxon>Actinopterygii</taxon>
        <taxon>Neopterygii</taxon>
        <taxon>Teleostei</taxon>
        <taxon>Neoteleostei</taxon>
        <taxon>Acanthomorphata</taxon>
        <taxon>Ovalentaria</taxon>
        <taxon>Atherinomorphae</taxon>
        <taxon>Cyprinodontiformes</taxon>
        <taxon>Goodeidae</taxon>
        <taxon>Crenichthys</taxon>
    </lineage>
</organism>
<dbReference type="PANTHER" id="PTHR25465">
    <property type="entry name" value="B-BOX DOMAIN CONTAINING"/>
    <property type="match status" value="1"/>
</dbReference>
<keyword evidence="2" id="KW-0863">Zinc-finger</keyword>
<gene>
    <name evidence="5" type="ORF">CRENBAI_002482</name>
</gene>
<dbReference type="InterPro" id="IPR043136">
    <property type="entry name" value="B30.2/SPRY_sf"/>
</dbReference>
<dbReference type="InterPro" id="IPR051051">
    <property type="entry name" value="E3_ubiq-ligase_TRIM/RNF"/>
</dbReference>